<proteinExistence type="predicted"/>
<dbReference type="PANTHER" id="PTHR38590">
    <property type="entry name" value="BLL0828 PROTEIN"/>
    <property type="match status" value="1"/>
</dbReference>
<dbReference type="Pfam" id="PF04480">
    <property type="entry name" value="DUF559"/>
    <property type="match status" value="1"/>
</dbReference>
<evidence type="ECO:0000259" key="1">
    <source>
        <dbReference type="Pfam" id="PF04480"/>
    </source>
</evidence>
<dbReference type="CDD" id="cd01038">
    <property type="entry name" value="Endonuclease_DUF559"/>
    <property type="match status" value="1"/>
</dbReference>
<dbReference type="Proteomes" id="UP000231235">
    <property type="component" value="Unassembled WGS sequence"/>
</dbReference>
<feature type="domain" description="DUF559" evidence="1">
    <location>
        <begin position="11"/>
        <end position="116"/>
    </location>
</feature>
<evidence type="ECO:0000313" key="2">
    <source>
        <dbReference type="EMBL" id="PIP29125.1"/>
    </source>
</evidence>
<dbReference type="EMBL" id="PCRX01000015">
    <property type="protein sequence ID" value="PIP29125.1"/>
    <property type="molecule type" value="Genomic_DNA"/>
</dbReference>
<reference evidence="2 3" key="1">
    <citation type="submission" date="2017-09" db="EMBL/GenBank/DDBJ databases">
        <title>Depth-based differentiation of microbial function through sediment-hosted aquifers and enrichment of novel symbionts in the deep terrestrial subsurface.</title>
        <authorList>
            <person name="Probst A.J."/>
            <person name="Ladd B."/>
            <person name="Jarett J.K."/>
            <person name="Geller-Mcgrath D.E."/>
            <person name="Sieber C.M."/>
            <person name="Emerson J.B."/>
            <person name="Anantharaman K."/>
            <person name="Thomas B.C."/>
            <person name="Malmstrom R."/>
            <person name="Stieglmeier M."/>
            <person name="Klingl A."/>
            <person name="Woyke T."/>
            <person name="Ryan C.M."/>
            <person name="Banfield J.F."/>
        </authorList>
    </citation>
    <scope>NUCLEOTIDE SEQUENCE [LARGE SCALE GENOMIC DNA]</scope>
    <source>
        <strain evidence="2">CG23_combo_of_CG06-09_8_20_14_all_39_39</strain>
    </source>
</reference>
<dbReference type="PANTHER" id="PTHR38590:SF1">
    <property type="entry name" value="BLL0828 PROTEIN"/>
    <property type="match status" value="1"/>
</dbReference>
<organism evidence="2 3">
    <name type="scientific">Candidatus Kuenenbacteria bacterium CG23_combo_of_CG06-09_8_20_14_all_39_39</name>
    <dbReference type="NCBI Taxonomy" id="1974623"/>
    <lineage>
        <taxon>Bacteria</taxon>
        <taxon>Candidatus Kueneniibacteriota</taxon>
    </lineage>
</organism>
<accession>A0A2G9Z7J3</accession>
<comment type="caution">
    <text evidence="2">The sequence shown here is derived from an EMBL/GenBank/DDBJ whole genome shotgun (WGS) entry which is preliminary data.</text>
</comment>
<dbReference type="AlphaFoldDB" id="A0A2G9Z7J3"/>
<gene>
    <name evidence="2" type="ORF">COX28_00865</name>
</gene>
<dbReference type="InterPro" id="IPR047216">
    <property type="entry name" value="Endonuclease_DUF559_bact"/>
</dbReference>
<protein>
    <recommendedName>
        <fullName evidence="1">DUF559 domain-containing protein</fullName>
    </recommendedName>
</protein>
<dbReference type="InterPro" id="IPR007569">
    <property type="entry name" value="DUF559"/>
</dbReference>
<evidence type="ECO:0000313" key="3">
    <source>
        <dbReference type="Proteomes" id="UP000231235"/>
    </source>
</evidence>
<dbReference type="SUPFAM" id="SSF52980">
    <property type="entry name" value="Restriction endonuclease-like"/>
    <property type="match status" value="1"/>
</dbReference>
<dbReference type="InterPro" id="IPR011335">
    <property type="entry name" value="Restrct_endonuc-II-like"/>
</dbReference>
<dbReference type="Gene3D" id="3.40.960.10">
    <property type="entry name" value="VSR Endonuclease"/>
    <property type="match status" value="1"/>
</dbReference>
<sequence length="123" mass="14801">MQFIFNNPLIKDRRRCMRNNLTETEVIIWAHIKNKKLGYKFRRQSSIDRYIVDFYCPKKKLVLEIDGGQHLEDKSILYDNKRTEYLNSLGIKVLRIYNNDVFDNIEGVIDKIKYELENTPQSR</sequence>
<name>A0A2G9Z7J3_9BACT</name>